<evidence type="ECO:0000313" key="12">
    <source>
        <dbReference type="Proteomes" id="UP000591131"/>
    </source>
</evidence>
<protein>
    <recommendedName>
        <fullName evidence="3">inorganic diphosphatase</fullName>
        <ecNumber evidence="3">3.6.1.1</ecNumber>
    </recommendedName>
</protein>
<dbReference type="SUPFAM" id="SSF50324">
    <property type="entry name" value="Inorganic pyrophosphatase"/>
    <property type="match status" value="1"/>
</dbReference>
<keyword evidence="8" id="KW-0812">Transmembrane</keyword>
<dbReference type="Gene3D" id="3.40.50.2000">
    <property type="entry name" value="Glycogen Phosphorylase B"/>
    <property type="match status" value="2"/>
</dbReference>
<evidence type="ECO:0000313" key="11">
    <source>
        <dbReference type="EMBL" id="KAF4670931.1"/>
    </source>
</evidence>
<organism evidence="11 12">
    <name type="scientific">Perkinsus chesapeaki</name>
    <name type="common">Clam parasite</name>
    <name type="synonym">Perkinsus andrewsi</name>
    <dbReference type="NCBI Taxonomy" id="330153"/>
    <lineage>
        <taxon>Eukaryota</taxon>
        <taxon>Sar</taxon>
        <taxon>Alveolata</taxon>
        <taxon>Perkinsozoa</taxon>
        <taxon>Perkinsea</taxon>
        <taxon>Perkinsida</taxon>
        <taxon>Perkinsidae</taxon>
        <taxon>Perkinsus</taxon>
    </lineage>
</organism>
<dbReference type="InterPro" id="IPR036649">
    <property type="entry name" value="Pyrophosphatase_sf"/>
</dbReference>
<dbReference type="InterPro" id="IPR010610">
    <property type="entry name" value="EryCIII-like_C"/>
</dbReference>
<reference evidence="11 12" key="1">
    <citation type="submission" date="2020-04" db="EMBL/GenBank/DDBJ databases">
        <title>Perkinsus chesapeaki whole genome sequence.</title>
        <authorList>
            <person name="Bogema D.R."/>
        </authorList>
    </citation>
    <scope>NUCLEOTIDE SEQUENCE [LARGE SCALE GENOMIC DNA]</scope>
    <source>
        <strain evidence="11">ATCC PRA-425</strain>
    </source>
</reference>
<keyword evidence="4" id="KW-0808">Transferase</keyword>
<feature type="transmembrane region" description="Helical" evidence="8">
    <location>
        <begin position="112"/>
        <end position="135"/>
    </location>
</feature>
<feature type="transmembrane region" description="Helical" evidence="8">
    <location>
        <begin position="210"/>
        <end position="230"/>
    </location>
</feature>
<feature type="transmembrane region" description="Helical" evidence="8">
    <location>
        <begin position="493"/>
        <end position="515"/>
    </location>
</feature>
<feature type="transmembrane region" description="Helical" evidence="8">
    <location>
        <begin position="366"/>
        <end position="383"/>
    </location>
</feature>
<dbReference type="GO" id="GO:0005975">
    <property type="term" value="P:carbohydrate metabolic process"/>
    <property type="evidence" value="ECO:0007669"/>
    <property type="project" value="InterPro"/>
</dbReference>
<dbReference type="Pfam" id="PF06722">
    <property type="entry name" value="EryCIII-like_C"/>
    <property type="match status" value="1"/>
</dbReference>
<evidence type="ECO:0000259" key="9">
    <source>
        <dbReference type="Pfam" id="PF03033"/>
    </source>
</evidence>
<evidence type="ECO:0000256" key="8">
    <source>
        <dbReference type="SAM" id="Phobius"/>
    </source>
</evidence>
<dbReference type="GO" id="GO:0005737">
    <property type="term" value="C:cytoplasm"/>
    <property type="evidence" value="ECO:0007669"/>
    <property type="project" value="InterPro"/>
</dbReference>
<evidence type="ECO:0000256" key="4">
    <source>
        <dbReference type="ARBA" id="ARBA00022679"/>
    </source>
</evidence>
<feature type="domain" description="Glycosyltransferase family 28 N-terminal" evidence="9">
    <location>
        <begin position="682"/>
        <end position="735"/>
    </location>
</feature>
<dbReference type="Gene3D" id="3.90.80.10">
    <property type="entry name" value="Inorganic pyrophosphatase"/>
    <property type="match status" value="1"/>
</dbReference>
<keyword evidence="8" id="KW-1133">Transmembrane helix</keyword>
<evidence type="ECO:0000259" key="10">
    <source>
        <dbReference type="Pfam" id="PF06722"/>
    </source>
</evidence>
<dbReference type="SUPFAM" id="SSF53756">
    <property type="entry name" value="UDP-Glycosyltransferase/glycogen phosphorylase"/>
    <property type="match status" value="2"/>
</dbReference>
<evidence type="ECO:0000256" key="6">
    <source>
        <dbReference type="ARBA" id="ARBA00022801"/>
    </source>
</evidence>
<dbReference type="GO" id="GO:0000287">
    <property type="term" value="F:magnesium ion binding"/>
    <property type="evidence" value="ECO:0007669"/>
    <property type="project" value="InterPro"/>
</dbReference>
<feature type="transmembrane region" description="Helical" evidence="8">
    <location>
        <begin position="182"/>
        <end position="203"/>
    </location>
</feature>
<feature type="transmembrane region" description="Helical" evidence="8">
    <location>
        <begin position="266"/>
        <end position="288"/>
    </location>
</feature>
<feature type="transmembrane region" description="Helical" evidence="8">
    <location>
        <begin position="236"/>
        <end position="254"/>
    </location>
</feature>
<dbReference type="Pfam" id="PF00719">
    <property type="entry name" value="Pyrophosphatase"/>
    <property type="match status" value="1"/>
</dbReference>
<feature type="domain" description="Erythromycin biosynthesis protein CIII-like C-terminal" evidence="10">
    <location>
        <begin position="1143"/>
        <end position="1237"/>
    </location>
</feature>
<feature type="transmembrane region" description="Helical" evidence="8">
    <location>
        <begin position="1351"/>
        <end position="1375"/>
    </location>
</feature>
<dbReference type="Pfam" id="PF03033">
    <property type="entry name" value="Glyco_transf_28"/>
    <property type="match status" value="1"/>
</dbReference>
<sequence>MELFSDWLAVSFCNVQSMLRPSEVITTRPSLPHSTSSLSVVSSAPPIESRANRIRSTFRTQKTARLGASQRLSLAALYHDYENRYLGAGDFLFMRNLSVQFWSTFNTWNFRYWVMFLFLSFLGHLTQHLVVHYLLKDLFKQEEFSVEAPFSSWAGTFYFVISPGIWFLGGMVLIIWRTTKHAHTVVAVTTILVVISEFVILAAEGYNETTVYALPVPLMLVAVGLTARLIPSVATLTNFVLLIGTSLSVIAYTAQSDAVASYLLQLWAGIACHWFIFGLCLVGGTNILRAQSDLFSALNDRLVFRKKENGSYELALHGVSHQMIEYFKKSYNVFFFRRFPRTVDEQTYRVWYSSRHTYWITHHSRWAVIGFILLLVAMIFAAVEPFRGPNGEPDFAVYAGIAQVQVLSAVMLLVAGFIAMFAYGRRRRLMLSAMMFLLACCLFSCVYVYNFDRSARKSIEFEGSTVFYHTVWDTDPGLFTIIATHITMSHMGYLFLLFSDCVVTLAVTFSALLWLDTSSAQLVVAGLVNFLLMMIMGFLYTLAIDSHWRLLFALTRDPVPTNPCEKIVIEGWSTEYSERTMYYITVKESTKKAYKVLVSAAELRSRLVGIQDSLHGDPCGDDEWTQYVDTSLDCLDDLSGGVGHTRARRLETVLNGVVATNAQLIPVLFPRAEGDNVPRMNITLITVGSRGDVQPFMALAKALNAHGHRSRICTHDKFRDFVTKQGIEFFPLALAEKGHWQPETLMKYAEENPGMGPDLLLSPRDLYHFMFHGPEMQTTLREIYLPPGWENNTVGSWAAVQSVSSMRWVTHAIIANPPSYTHVHLAERLGVPLQMFFTMPWTKTEAVGHPLCVNEPDTNPYWKKMSYRWMEQASGFLAYLAILRFLIAIQIQWRGVASAVNTFRRQVLHLPSIGMWHGAGSLIDKWGVPFAYCFAETLLPKPADWGPNIDITGFCFGGSERVAQSGILLYPASVSAKFLGNFGKGCAAWKAPDGSGLLRFGQKLAADHSGVISGENTTYVPPPQLAAFLEAGSPPFYVGFGSISGDLSPIYRAVLAAVKAIPGMRVILHKGWCDLSGLTKADFTEDIRDRVFLLAPPPEKCPVCKEKGSKPLSLFCEDCALTSDITAAADTWEYQMIQVLGDDHVALLPGIPHDWLFPRCCACMHHGGAGTTAMGLDCGLPTAVVAFFGDQPLWGGLVEVQGGGKMVLARHVSNDKITEAMEYCLSPDAKKAAMKLKKGLADERAAGQGAEAGAGAFEHQLPLELVTCEVCSMRNCDELAKEDRRPRAAEFTEVNNNLRICPVCALAMQYGGESIRLEPLRTADWARTRGGILYVHFVRWFKSFIKLFRRMIQGGVVVGVFEFLVFVIVAPFIFIRDLFRVATQIVVPTNGSSHCGYKIEPSTDFLQDMVLVSSPRHGVSAVNVSTLMDEDHILTKPEVKDLEIITAEAVGRVKERRKEEETLTDAVCSLIDMRGVGMELTATQTVHEVPDATSDSLPPKEAKLDQELGPLPGDFTYMSDDATIEGFTRENSIRMDGGGVFNQGVPLYVDSKDDSLVRMVVEIPRFTKAKMEINRESYKYPAMNPIRQDIFKDGSLREYPGVIYWNYGAAPQTFEDPNVEEEPGLSGDGDPLDLIEVGRPAVRYYTGQIINVKILGAMGLIDGGEADWKIIVISTEDPHFHQINDISDLEGVYPDTISGIREWFRWYKYPTHGVINSFMHGGHPLNRRKAVELVARTHQMWKRRFSSDTY</sequence>
<evidence type="ECO:0000256" key="7">
    <source>
        <dbReference type="ARBA" id="ARBA00022842"/>
    </source>
</evidence>
<keyword evidence="7" id="KW-0460">Magnesium</keyword>
<dbReference type="PANTHER" id="PTHR48050:SF13">
    <property type="entry name" value="STEROL 3-BETA-GLUCOSYLTRANSFERASE UGT80A2"/>
    <property type="match status" value="1"/>
</dbReference>
<comment type="caution">
    <text evidence="11">The sequence shown here is derived from an EMBL/GenBank/DDBJ whole genome shotgun (WGS) entry which is preliminary data.</text>
</comment>
<dbReference type="GO" id="GO:0004427">
    <property type="term" value="F:inorganic diphosphate phosphatase activity"/>
    <property type="evidence" value="ECO:0007669"/>
    <property type="project" value="UniProtKB-EC"/>
</dbReference>
<dbReference type="GO" id="GO:0006796">
    <property type="term" value="P:phosphate-containing compound metabolic process"/>
    <property type="evidence" value="ECO:0007669"/>
    <property type="project" value="InterPro"/>
</dbReference>
<dbReference type="InterPro" id="IPR004276">
    <property type="entry name" value="GlycoTrans_28_N"/>
</dbReference>
<keyword evidence="6" id="KW-0378">Hydrolase</keyword>
<evidence type="ECO:0000256" key="2">
    <source>
        <dbReference type="ARBA" id="ARBA00006220"/>
    </source>
</evidence>
<name>A0A7J6MIW2_PERCH</name>
<feature type="transmembrane region" description="Helical" evidence="8">
    <location>
        <begin position="521"/>
        <end position="542"/>
    </location>
</feature>
<dbReference type="InterPro" id="IPR008162">
    <property type="entry name" value="Pyrophosphatase"/>
</dbReference>
<dbReference type="GO" id="GO:0016906">
    <property type="term" value="F:sterol 3-beta-glucosyltransferase activity"/>
    <property type="evidence" value="ECO:0007669"/>
    <property type="project" value="UniProtKB-ARBA"/>
</dbReference>
<feature type="transmembrane region" description="Helical" evidence="8">
    <location>
        <begin position="156"/>
        <end position="176"/>
    </location>
</feature>
<dbReference type="EMBL" id="JAAPAO010000144">
    <property type="protein sequence ID" value="KAF4670931.1"/>
    <property type="molecule type" value="Genomic_DNA"/>
</dbReference>
<comment type="cofactor">
    <cofactor evidence="1">
        <name>Mg(2+)</name>
        <dbReference type="ChEBI" id="CHEBI:18420"/>
    </cofactor>
</comment>
<dbReference type="EC" id="3.6.1.1" evidence="3"/>
<comment type="similarity">
    <text evidence="2">Belongs to the PPase family.</text>
</comment>
<accession>A0A7J6MIW2</accession>
<evidence type="ECO:0000256" key="3">
    <source>
        <dbReference type="ARBA" id="ARBA00012146"/>
    </source>
</evidence>
<evidence type="ECO:0000256" key="5">
    <source>
        <dbReference type="ARBA" id="ARBA00022723"/>
    </source>
</evidence>
<feature type="transmembrane region" description="Helical" evidence="8">
    <location>
        <begin position="429"/>
        <end position="449"/>
    </location>
</feature>
<keyword evidence="5" id="KW-0479">Metal-binding</keyword>
<gene>
    <name evidence="11" type="ORF">FOL47_001780</name>
</gene>
<dbReference type="InterPro" id="IPR050426">
    <property type="entry name" value="Glycosyltransferase_28"/>
</dbReference>
<dbReference type="CDD" id="cd00412">
    <property type="entry name" value="pyrophosphatase"/>
    <property type="match status" value="1"/>
</dbReference>
<dbReference type="InterPro" id="IPR002213">
    <property type="entry name" value="UDP_glucos_trans"/>
</dbReference>
<proteinExistence type="inferred from homology"/>
<keyword evidence="8" id="KW-0472">Membrane</keyword>
<feature type="transmembrane region" description="Helical" evidence="8">
    <location>
        <begin position="395"/>
        <end position="423"/>
    </location>
</feature>
<dbReference type="PROSITE" id="PS00387">
    <property type="entry name" value="PPASE"/>
    <property type="match status" value="1"/>
</dbReference>
<evidence type="ECO:0000256" key="1">
    <source>
        <dbReference type="ARBA" id="ARBA00001946"/>
    </source>
</evidence>
<dbReference type="PANTHER" id="PTHR48050">
    <property type="entry name" value="STEROL 3-BETA-GLUCOSYLTRANSFERASE"/>
    <property type="match status" value="1"/>
</dbReference>
<dbReference type="Proteomes" id="UP000591131">
    <property type="component" value="Unassembled WGS sequence"/>
</dbReference>
<dbReference type="CDD" id="cd03784">
    <property type="entry name" value="GT1_Gtf-like"/>
    <property type="match status" value="1"/>
</dbReference>
<keyword evidence="12" id="KW-1185">Reference proteome</keyword>
<dbReference type="OrthoDB" id="420229at2759"/>